<name>A0A7H1JMH9_9CLOS</name>
<evidence type="ECO:0000256" key="2">
    <source>
        <dbReference type="ARBA" id="ARBA00022561"/>
    </source>
</evidence>
<reference evidence="5" key="1">
    <citation type="journal article" date="2020" name="Arch.">
        <title>Yam asymptomatic virus 1, a novel virus infecting yams (Dioscorea spp.) with significant prevalence in a germplasm collection.</title>
        <authorList>
            <person name="Marais A."/>
            <person name="Umber M."/>
            <person name="Filloux D."/>
            <person name="Gomez R.M."/>
            <person name="Faure C."/>
            <person name="Pavis C."/>
            <person name="Julian C."/>
            <person name="Roumagnac P."/>
            <person name="Acina-Mambole I."/>
            <person name="Bonheur L."/>
            <person name="Theil S."/>
            <person name="Contreras S."/>
            <person name="Candresse T."/>
            <person name="Teycheney P.Y."/>
        </authorList>
    </citation>
    <scope>NUCLEOTIDE SEQUENCE</scope>
    <source>
        <strain evidence="5">VU567Da</strain>
    </source>
</reference>
<feature type="region of interest" description="Disordered" evidence="4">
    <location>
        <begin position="81"/>
        <end position="113"/>
    </location>
</feature>
<keyword evidence="3" id="KW-0946">Virion</keyword>
<comment type="subcellular location">
    <subcellularLocation>
        <location evidence="1">Virion</location>
    </subcellularLocation>
</comment>
<keyword evidence="2 5" id="KW-0167">Capsid protein</keyword>
<dbReference type="RefSeq" id="YP_010798587.1">
    <property type="nucleotide sequence ID" value="NC_076495.1"/>
</dbReference>
<evidence type="ECO:0000256" key="4">
    <source>
        <dbReference type="SAM" id="MobiDB-lite"/>
    </source>
</evidence>
<dbReference type="GO" id="GO:0019028">
    <property type="term" value="C:viral capsid"/>
    <property type="evidence" value="ECO:0007669"/>
    <property type="project" value="UniProtKB-KW"/>
</dbReference>
<evidence type="ECO:0000313" key="5">
    <source>
        <dbReference type="EMBL" id="QNT12726.1"/>
    </source>
</evidence>
<evidence type="ECO:0000313" key="6">
    <source>
        <dbReference type="Proteomes" id="UP000679762"/>
    </source>
</evidence>
<dbReference type="InterPro" id="IPR002679">
    <property type="entry name" value="Closter_coat"/>
</dbReference>
<dbReference type="KEGG" id="vg:80536823"/>
<protein>
    <submittedName>
        <fullName evidence="5">Coat protein</fullName>
    </submittedName>
</protein>
<accession>A0A7H1JMH9</accession>
<keyword evidence="6" id="KW-1185">Reference proteome</keyword>
<dbReference type="EMBL" id="MT409627">
    <property type="protein sequence ID" value="QNT12726.1"/>
    <property type="molecule type" value="Genomic_RNA"/>
</dbReference>
<sequence length="337" mass="36160">MSRAQFVENFEKVSPIIYKTPSLRSAAESKTLQEFYAVGTTILNGFTTASEEDKTYFSLLIIPPDAPISYRDAVMRITTLPSGREPDVQSQGTGAPAPSTDDSHIDKGVRPPYGTTSVLDVDTLFDTDTATGVFVLPPGVDFSVTEATAPGVMSKQQLKRLSPSITALCEEVWGTTDSKSMAATMLGIGQVIAMAMTSQNTKSDDVEPAVITMDGKEGIFTHGRVRKAITEPFVGSSVQNPMRRFTRAISPSIIYWMTAGLIKPNTKLMAKWGVPVGFYAYAIDGVIPDAGRDGLSAVLAKMFSTIIALKQSQSLASKTIHNALEQSSGGLSVMDKL</sequence>
<proteinExistence type="predicted"/>
<gene>
    <name evidence="5" type="primary">ORF7</name>
</gene>
<dbReference type="Proteomes" id="UP000679762">
    <property type="component" value="Segment"/>
</dbReference>
<evidence type="ECO:0000256" key="3">
    <source>
        <dbReference type="ARBA" id="ARBA00022844"/>
    </source>
</evidence>
<dbReference type="Pfam" id="PF01785">
    <property type="entry name" value="Closter_coat"/>
    <property type="match status" value="1"/>
</dbReference>
<dbReference type="GeneID" id="80536823"/>
<evidence type="ECO:0000256" key="1">
    <source>
        <dbReference type="ARBA" id="ARBA00004328"/>
    </source>
</evidence>
<organism evidence="5 6">
    <name type="scientific">Yam asymptomatic virus 1</name>
    <dbReference type="NCBI Taxonomy" id="2771210"/>
    <lineage>
        <taxon>Viruses</taxon>
        <taxon>Riboviria</taxon>
        <taxon>Orthornavirae</taxon>
        <taxon>Kitrinoviricota</taxon>
        <taxon>Alsuviricetes</taxon>
        <taxon>Martellivirales</taxon>
        <taxon>Closteroviridae</taxon>
        <taxon>Ampelovirus</taxon>
        <taxon>Ampelovirus dioscoreae</taxon>
    </lineage>
</organism>